<dbReference type="InterPro" id="IPR051531">
    <property type="entry name" value="N-acetyltransferase"/>
</dbReference>
<keyword evidence="6" id="KW-1185">Reference proteome</keyword>
<evidence type="ECO:0000313" key="5">
    <source>
        <dbReference type="EMBL" id="SCB77745.1"/>
    </source>
</evidence>
<dbReference type="InterPro" id="IPR000182">
    <property type="entry name" value="GNAT_dom"/>
</dbReference>
<sequence>MRLQTPRFTLTPFQESDWLFFLRLRRDDRIMRYMAEVASERQIRTLFDNRLLDDNAFVIRDAQHTAVGDIGLRPSVHNPQEADVGYSILPTAQGRGVASEALQALCEFAFDKRNVQALNAWVLAENQGSVRVLEKSGFQRVQVLEKAYLLKGEYYDDWVYRREKGTQAC</sequence>
<evidence type="ECO:0000256" key="1">
    <source>
        <dbReference type="ARBA" id="ARBA00022679"/>
    </source>
</evidence>
<dbReference type="GO" id="GO:0016747">
    <property type="term" value="F:acyltransferase activity, transferring groups other than amino-acyl groups"/>
    <property type="evidence" value="ECO:0007669"/>
    <property type="project" value="InterPro"/>
</dbReference>
<protein>
    <submittedName>
        <fullName evidence="5">Protein N-acetyltransferase, RimJ/RimL family</fullName>
    </submittedName>
</protein>
<dbReference type="SUPFAM" id="SSF55729">
    <property type="entry name" value="Acyl-CoA N-acyltransferases (Nat)"/>
    <property type="match status" value="1"/>
</dbReference>
<dbReference type="EMBL" id="FMAY01000001">
    <property type="protein sequence ID" value="SCB77745.1"/>
    <property type="molecule type" value="Genomic_DNA"/>
</dbReference>
<evidence type="ECO:0000256" key="3">
    <source>
        <dbReference type="ARBA" id="ARBA00038502"/>
    </source>
</evidence>
<accession>A0A1C3Z5Y4</accession>
<evidence type="ECO:0000313" key="6">
    <source>
        <dbReference type="Proteomes" id="UP000198975"/>
    </source>
</evidence>
<dbReference type="Pfam" id="PF13302">
    <property type="entry name" value="Acetyltransf_3"/>
    <property type="match status" value="1"/>
</dbReference>
<keyword evidence="1 5" id="KW-0808">Transferase</keyword>
<comment type="similarity">
    <text evidence="3">Belongs to the acetyltransferase family. RimJ subfamily.</text>
</comment>
<dbReference type="Proteomes" id="UP000198975">
    <property type="component" value="Unassembled WGS sequence"/>
</dbReference>
<dbReference type="PROSITE" id="PS51186">
    <property type="entry name" value="GNAT"/>
    <property type="match status" value="1"/>
</dbReference>
<proteinExistence type="inferred from homology"/>
<keyword evidence="2" id="KW-0012">Acyltransferase</keyword>
<gene>
    <name evidence="5" type="ORF">GA0061071_101384</name>
</gene>
<dbReference type="PANTHER" id="PTHR43792:SF8">
    <property type="entry name" value="[RIBOSOMAL PROTEIN US5]-ALANINE N-ACETYLTRANSFERASE"/>
    <property type="match status" value="1"/>
</dbReference>
<evidence type="ECO:0000256" key="2">
    <source>
        <dbReference type="ARBA" id="ARBA00023315"/>
    </source>
</evidence>
<dbReference type="InterPro" id="IPR016181">
    <property type="entry name" value="Acyl_CoA_acyltransferase"/>
</dbReference>
<reference evidence="6" key="1">
    <citation type="submission" date="2016-08" db="EMBL/GenBank/DDBJ databases">
        <authorList>
            <person name="Varghese N."/>
            <person name="Submissions Spin"/>
        </authorList>
    </citation>
    <scope>NUCLEOTIDE SEQUENCE [LARGE SCALE GENOMIC DNA]</scope>
    <source>
        <strain evidence="6">REICA_082</strain>
    </source>
</reference>
<organism evidence="5 6">
    <name type="scientific">Kosakonia oryzendophytica</name>
    <dbReference type="NCBI Taxonomy" id="1005665"/>
    <lineage>
        <taxon>Bacteria</taxon>
        <taxon>Pseudomonadati</taxon>
        <taxon>Pseudomonadota</taxon>
        <taxon>Gammaproteobacteria</taxon>
        <taxon>Enterobacterales</taxon>
        <taxon>Enterobacteriaceae</taxon>
        <taxon>Kosakonia</taxon>
    </lineage>
</organism>
<dbReference type="RefSeq" id="WP_061493902.1">
    <property type="nucleotide sequence ID" value="NZ_CP115659.1"/>
</dbReference>
<dbReference type="PANTHER" id="PTHR43792">
    <property type="entry name" value="GNAT FAMILY, PUTATIVE (AFU_ORTHOLOGUE AFUA_3G00765)-RELATED-RELATED"/>
    <property type="match status" value="1"/>
</dbReference>
<feature type="domain" description="N-acetyltransferase" evidence="4">
    <location>
        <begin position="8"/>
        <end position="161"/>
    </location>
</feature>
<name>A0A1C3Z5Y4_9ENTR</name>
<dbReference type="Gene3D" id="3.40.630.30">
    <property type="match status" value="1"/>
</dbReference>
<dbReference type="AlphaFoldDB" id="A0A1C3Z5Y4"/>
<dbReference type="OrthoDB" id="7852312at2"/>
<evidence type="ECO:0000259" key="4">
    <source>
        <dbReference type="PROSITE" id="PS51186"/>
    </source>
</evidence>